<evidence type="ECO:0000256" key="1">
    <source>
        <dbReference type="ARBA" id="ARBA00022490"/>
    </source>
</evidence>
<sequence>MRLSSLLGATLREAPAGAEPAGQRLLLRAGFIRPLGAGLFAYLPLAHRTLTRIEGVLREELAAIGGQEMRLSAVLPAEMINTTDGEAARFSDRKARDLALGTSWEAAIAEIVRKEIRAHRQLPQLLFHIQPQFRDAPRPRAGLLDAREFTALEALGVCADAASAQAQAEALREAWQRAFRRCALPVRLVEAGADGAIAHRFVYLTPEGEDEIVVCDGCGYAADRRTATFRKPPAEAEPLRPMEKVATPDAKTIEALARCLNIPKRRTAKAVFLVAAHRAAEGRQARFVFVVIRGDLEVSAAKLAAALGASELRPATEDEIRAIGAAPGYASPIGLAERIRRAPWPAVVVVDDSVPASPNLVAGANEVGYHLLNTNYGRDYVADIVADIAAPGAGDACPRCSAPLHLTHGVAVGHMRRLGAQRAETHPTYLAGDGRSRPILMLSAGVNISRWMACIAEQHHDDRGLIWPPSVAPYSVHLVALAGRDGDALAQAEALYQALQRAGVETLFDDRAESPGVKFADADLIGLPLRVTVAPKSLAAGGAELKRRDADVREIAPLGEVVQRAQAMLNRMAAEVQAGAWRAQTNAE</sequence>
<evidence type="ECO:0000256" key="7">
    <source>
        <dbReference type="NCBIfam" id="TIGR00409"/>
    </source>
</evidence>
<dbReference type="NCBIfam" id="TIGR00409">
    <property type="entry name" value="proS_fam_II"/>
    <property type="match status" value="1"/>
</dbReference>
<dbReference type="Gene3D" id="3.40.50.800">
    <property type="entry name" value="Anticodon-binding domain"/>
    <property type="match status" value="1"/>
</dbReference>
<dbReference type="PANTHER" id="PTHR42753">
    <property type="entry name" value="MITOCHONDRIAL RIBOSOME PROTEIN L39/PROLYL-TRNA LIGASE FAMILY MEMBER"/>
    <property type="match status" value="1"/>
</dbReference>
<dbReference type="InterPro" id="IPR004500">
    <property type="entry name" value="Pro-tRNA-synth_IIa_bac-type"/>
</dbReference>
<dbReference type="CDD" id="cd00861">
    <property type="entry name" value="ProRS_anticodon_short"/>
    <property type="match status" value="1"/>
</dbReference>
<name>A0A2M8QBP1_9CHLR</name>
<dbReference type="EMBL" id="PGTN01000061">
    <property type="protein sequence ID" value="PJF47216.1"/>
    <property type="molecule type" value="Genomic_DNA"/>
</dbReference>
<reference evidence="9 10" key="1">
    <citation type="submission" date="2017-11" db="EMBL/GenBank/DDBJ databases">
        <title>Evolution of Phototrophy in the Chloroflexi Phylum Driven by Horizontal Gene Transfer.</title>
        <authorList>
            <person name="Ward L.M."/>
            <person name="Hemp J."/>
            <person name="Shih P.M."/>
            <person name="Mcglynn S.E."/>
            <person name="Fischer W."/>
        </authorList>
    </citation>
    <scope>NUCLEOTIDE SEQUENCE [LARGE SCALE GENOMIC DNA]</scope>
    <source>
        <strain evidence="9">JP3_7</strain>
    </source>
</reference>
<dbReference type="InterPro" id="IPR006195">
    <property type="entry name" value="aa-tRNA-synth_II"/>
</dbReference>
<evidence type="ECO:0000256" key="5">
    <source>
        <dbReference type="ARBA" id="ARBA00022917"/>
    </source>
</evidence>
<dbReference type="InterPro" id="IPR050062">
    <property type="entry name" value="Pro-tRNA_synthetase"/>
</dbReference>
<dbReference type="InterPro" id="IPR045864">
    <property type="entry name" value="aa-tRNA-synth_II/BPL/LPL"/>
</dbReference>
<keyword evidence="6" id="KW-0030">Aminoacyl-tRNA synthetase</keyword>
<dbReference type="Pfam" id="PF00587">
    <property type="entry name" value="tRNA-synt_2b"/>
    <property type="match status" value="1"/>
</dbReference>
<dbReference type="GO" id="GO:0002161">
    <property type="term" value="F:aminoacyl-tRNA deacylase activity"/>
    <property type="evidence" value="ECO:0007669"/>
    <property type="project" value="InterPro"/>
</dbReference>
<evidence type="ECO:0000256" key="3">
    <source>
        <dbReference type="ARBA" id="ARBA00022741"/>
    </source>
</evidence>
<dbReference type="GO" id="GO:0004827">
    <property type="term" value="F:proline-tRNA ligase activity"/>
    <property type="evidence" value="ECO:0007669"/>
    <property type="project" value="UniProtKB-UniRule"/>
</dbReference>
<keyword evidence="5" id="KW-0648">Protein biosynthesis</keyword>
<gene>
    <name evidence="9" type="primary">proS</name>
    <name evidence="9" type="ORF">CUN48_09850</name>
</gene>
<evidence type="ECO:0000313" key="9">
    <source>
        <dbReference type="EMBL" id="PJF47216.1"/>
    </source>
</evidence>
<keyword evidence="1" id="KW-0963">Cytoplasm</keyword>
<organism evidence="9 10">
    <name type="scientific">Candidatus Thermofonsia Clade 3 bacterium</name>
    <dbReference type="NCBI Taxonomy" id="2364212"/>
    <lineage>
        <taxon>Bacteria</taxon>
        <taxon>Bacillati</taxon>
        <taxon>Chloroflexota</taxon>
        <taxon>Candidatus Thermofontia</taxon>
        <taxon>Candidatus Thermofonsia Clade 3</taxon>
    </lineage>
</organism>
<comment type="caution">
    <text evidence="9">The sequence shown here is derived from an EMBL/GenBank/DDBJ whole genome shotgun (WGS) entry which is preliminary data.</text>
</comment>
<accession>A0A2M8QBP1</accession>
<dbReference type="SUPFAM" id="SSF52954">
    <property type="entry name" value="Class II aaRS ABD-related"/>
    <property type="match status" value="1"/>
</dbReference>
<feature type="domain" description="Aminoacyl-transfer RNA synthetases class-II family profile" evidence="8">
    <location>
        <begin position="51"/>
        <end position="468"/>
    </location>
</feature>
<dbReference type="InterPro" id="IPR044140">
    <property type="entry name" value="ProRS_anticodon_short"/>
</dbReference>
<dbReference type="GO" id="GO:0005829">
    <property type="term" value="C:cytosol"/>
    <property type="evidence" value="ECO:0007669"/>
    <property type="project" value="TreeGrafter"/>
</dbReference>
<dbReference type="SUPFAM" id="SSF55681">
    <property type="entry name" value="Class II aaRS and biotin synthetases"/>
    <property type="match status" value="1"/>
</dbReference>
<evidence type="ECO:0000256" key="4">
    <source>
        <dbReference type="ARBA" id="ARBA00022840"/>
    </source>
</evidence>
<dbReference type="Gene3D" id="3.30.930.10">
    <property type="entry name" value="Bira Bifunctional Protein, Domain 2"/>
    <property type="match status" value="2"/>
</dbReference>
<dbReference type="EC" id="6.1.1.15" evidence="7"/>
<dbReference type="PROSITE" id="PS50862">
    <property type="entry name" value="AA_TRNA_LIGASE_II"/>
    <property type="match status" value="1"/>
</dbReference>
<evidence type="ECO:0000259" key="8">
    <source>
        <dbReference type="PROSITE" id="PS50862"/>
    </source>
</evidence>
<dbReference type="PANTHER" id="PTHR42753:SF2">
    <property type="entry name" value="PROLINE--TRNA LIGASE"/>
    <property type="match status" value="1"/>
</dbReference>
<protein>
    <recommendedName>
        <fullName evidence="7">Proline--tRNA ligase</fullName>
        <ecNumber evidence="7">6.1.1.15</ecNumber>
    </recommendedName>
</protein>
<evidence type="ECO:0000256" key="2">
    <source>
        <dbReference type="ARBA" id="ARBA00022598"/>
    </source>
</evidence>
<dbReference type="InterPro" id="IPR002314">
    <property type="entry name" value="aa-tRNA-synt_IIb"/>
</dbReference>
<dbReference type="GO" id="GO:0006433">
    <property type="term" value="P:prolyl-tRNA aminoacylation"/>
    <property type="evidence" value="ECO:0007669"/>
    <property type="project" value="UniProtKB-UniRule"/>
</dbReference>
<dbReference type="InterPro" id="IPR036754">
    <property type="entry name" value="YbaK/aa-tRNA-synt-asso_dom_sf"/>
</dbReference>
<dbReference type="CDD" id="cd04334">
    <property type="entry name" value="ProRS-INS"/>
    <property type="match status" value="1"/>
</dbReference>
<dbReference type="Proteomes" id="UP000230790">
    <property type="component" value="Unassembled WGS sequence"/>
</dbReference>
<keyword evidence="3" id="KW-0547">Nucleotide-binding</keyword>
<dbReference type="AlphaFoldDB" id="A0A2M8QBP1"/>
<dbReference type="Pfam" id="PF04073">
    <property type="entry name" value="tRNA_edit"/>
    <property type="match status" value="1"/>
</dbReference>
<dbReference type="GO" id="GO:0005524">
    <property type="term" value="F:ATP binding"/>
    <property type="evidence" value="ECO:0007669"/>
    <property type="project" value="UniProtKB-KW"/>
</dbReference>
<dbReference type="InterPro" id="IPR036621">
    <property type="entry name" value="Anticodon-bd_dom_sf"/>
</dbReference>
<dbReference type="InterPro" id="IPR007214">
    <property type="entry name" value="YbaK/aa-tRNA-synth-assoc-dom"/>
</dbReference>
<dbReference type="Pfam" id="PF03129">
    <property type="entry name" value="HGTP_anticodon"/>
    <property type="match status" value="1"/>
</dbReference>
<keyword evidence="4" id="KW-0067">ATP-binding</keyword>
<dbReference type="Gene3D" id="3.90.960.10">
    <property type="entry name" value="YbaK/aminoacyl-tRNA synthetase-associated domain"/>
    <property type="match status" value="1"/>
</dbReference>
<evidence type="ECO:0000313" key="10">
    <source>
        <dbReference type="Proteomes" id="UP000230790"/>
    </source>
</evidence>
<proteinExistence type="predicted"/>
<evidence type="ECO:0000256" key="6">
    <source>
        <dbReference type="ARBA" id="ARBA00023146"/>
    </source>
</evidence>
<dbReference type="SUPFAM" id="SSF55826">
    <property type="entry name" value="YbaK/ProRS associated domain"/>
    <property type="match status" value="1"/>
</dbReference>
<dbReference type="InterPro" id="IPR004154">
    <property type="entry name" value="Anticodon-bd"/>
</dbReference>
<keyword evidence="2 9" id="KW-0436">Ligase</keyword>